<evidence type="ECO:0000256" key="2">
    <source>
        <dbReference type="ARBA" id="ARBA00022679"/>
    </source>
</evidence>
<dbReference type="NCBIfam" id="NF001752">
    <property type="entry name" value="PRK00481.1-1"/>
    <property type="match status" value="1"/>
</dbReference>
<evidence type="ECO:0000259" key="5">
    <source>
        <dbReference type="PROSITE" id="PS50305"/>
    </source>
</evidence>
<dbReference type="Pfam" id="PF02146">
    <property type="entry name" value="SIR2"/>
    <property type="match status" value="1"/>
</dbReference>
<name>A0A2N0VTH1_9STAP</name>
<comment type="caution">
    <text evidence="6">The sequence shown here is derived from an EMBL/GenBank/DDBJ whole genome shotgun (WGS) entry which is preliminary data.</text>
</comment>
<feature type="domain" description="Deacetylase sirtuin-type" evidence="5">
    <location>
        <begin position="1"/>
        <end position="243"/>
    </location>
</feature>
<dbReference type="AlphaFoldDB" id="A0A2N0VTH1"/>
<dbReference type="Gene3D" id="3.30.1600.10">
    <property type="entry name" value="SIR2/SIRT2 'Small Domain"/>
    <property type="match status" value="1"/>
</dbReference>
<dbReference type="SUPFAM" id="SSF52467">
    <property type="entry name" value="DHS-like NAD/FAD-binding domain"/>
    <property type="match status" value="1"/>
</dbReference>
<dbReference type="PANTHER" id="PTHR11085:SF4">
    <property type="entry name" value="NAD-DEPENDENT PROTEIN DEACYLASE"/>
    <property type="match status" value="1"/>
</dbReference>
<sequence length="243" mass="27210">MEKISMLEKAIKKSEKIVFFGGAGVSTESGIPDFRSADGIFMQETSIEHSPEEIISIDFFNKYPKQYFKFHFDKLVYPHAQPNIAHRFITKLEQQGKDVTVVTQNIDGLHQSAGNSKVLELHGNVQTNYCTHCKKVYQLEDISMDKDGIPRCLHDGHIIRPDIVMYGEALNSSVITEAITAIQNADMMIIAGTSLVVYPASTFVDFFNGETLAVINKTSLRTVRSDALIFEDYIGEVLNAIKL</sequence>
<accession>A0A2N0VTH1</accession>
<dbReference type="RefSeq" id="WP_086038910.1">
    <property type="nucleotide sequence ID" value="NZ_CABFNV010000003.1"/>
</dbReference>
<comment type="caution">
    <text evidence="4">Lacks conserved residue(s) required for the propagation of feature annotation.</text>
</comment>
<dbReference type="GO" id="GO:0070403">
    <property type="term" value="F:NAD+ binding"/>
    <property type="evidence" value="ECO:0007669"/>
    <property type="project" value="InterPro"/>
</dbReference>
<dbReference type="InterPro" id="IPR050134">
    <property type="entry name" value="NAD-dep_sirtuin_deacylases"/>
</dbReference>
<proteinExistence type="predicted"/>
<dbReference type="InterPro" id="IPR003000">
    <property type="entry name" value="Sirtuin"/>
</dbReference>
<evidence type="ECO:0000256" key="3">
    <source>
        <dbReference type="ARBA" id="ARBA00023027"/>
    </source>
</evidence>
<evidence type="ECO:0000313" key="6">
    <source>
        <dbReference type="EMBL" id="PKE26656.1"/>
    </source>
</evidence>
<protein>
    <recommendedName>
        <fullName evidence="1">protein acetyllysine N-acetyltransferase</fullName>
        <ecNumber evidence="1">2.3.1.286</ecNumber>
    </recommendedName>
</protein>
<dbReference type="GO" id="GO:0017136">
    <property type="term" value="F:histone deacetylase activity, NAD-dependent"/>
    <property type="evidence" value="ECO:0007669"/>
    <property type="project" value="TreeGrafter"/>
</dbReference>
<evidence type="ECO:0000256" key="4">
    <source>
        <dbReference type="PROSITE-ProRule" id="PRU00236"/>
    </source>
</evidence>
<dbReference type="InterPro" id="IPR026590">
    <property type="entry name" value="Ssirtuin_cat_dom"/>
</dbReference>
<organism evidence="6 7">
    <name type="scientific">Macrococcoides caseolyticum</name>
    <dbReference type="NCBI Taxonomy" id="69966"/>
    <lineage>
        <taxon>Bacteria</taxon>
        <taxon>Bacillati</taxon>
        <taxon>Bacillota</taxon>
        <taxon>Bacilli</taxon>
        <taxon>Bacillales</taxon>
        <taxon>Staphylococcaceae</taxon>
        <taxon>Macrococcoides</taxon>
    </lineage>
</organism>
<dbReference type="Proteomes" id="UP000233482">
    <property type="component" value="Unassembled WGS sequence"/>
</dbReference>
<evidence type="ECO:0000313" key="7">
    <source>
        <dbReference type="Proteomes" id="UP000233482"/>
    </source>
</evidence>
<dbReference type="InterPro" id="IPR029035">
    <property type="entry name" value="DHS-like_NAD/FAD-binding_dom"/>
</dbReference>
<dbReference type="InterPro" id="IPR026591">
    <property type="entry name" value="Sirtuin_cat_small_dom_sf"/>
</dbReference>
<keyword evidence="3" id="KW-0520">NAD</keyword>
<gene>
    <name evidence="6" type="ORF">CW686_04130</name>
</gene>
<dbReference type="EMBL" id="PIXC01000006">
    <property type="protein sequence ID" value="PKE26656.1"/>
    <property type="molecule type" value="Genomic_DNA"/>
</dbReference>
<dbReference type="Gene3D" id="3.40.50.1220">
    <property type="entry name" value="TPP-binding domain"/>
    <property type="match status" value="1"/>
</dbReference>
<evidence type="ECO:0000256" key="1">
    <source>
        <dbReference type="ARBA" id="ARBA00012928"/>
    </source>
</evidence>
<keyword evidence="2" id="KW-0808">Transferase</keyword>
<dbReference type="PROSITE" id="PS50305">
    <property type="entry name" value="SIRTUIN"/>
    <property type="match status" value="1"/>
</dbReference>
<dbReference type="EC" id="2.3.1.286" evidence="1"/>
<reference evidence="6 7" key="1">
    <citation type="submission" date="2017-12" db="EMBL/GenBank/DDBJ databases">
        <title>Genomics of Macrococcus caseolyticus.</title>
        <authorList>
            <person name="MacFadyen A.C."/>
            <person name="Paterson G.K."/>
        </authorList>
    </citation>
    <scope>NUCLEOTIDE SEQUENCE [LARGE SCALE GENOMIC DNA]</scope>
    <source>
        <strain evidence="6 7">5788_EF188</strain>
    </source>
</reference>
<dbReference type="PANTHER" id="PTHR11085">
    <property type="entry name" value="NAD-DEPENDENT PROTEIN DEACYLASE SIRTUIN-5, MITOCHONDRIAL-RELATED"/>
    <property type="match status" value="1"/>
</dbReference>